<dbReference type="Gene3D" id="3.60.21.10">
    <property type="match status" value="1"/>
</dbReference>
<gene>
    <name evidence="3" type="ORF">WBA_LOCUS3221</name>
</gene>
<dbReference type="InterPro" id="IPR004843">
    <property type="entry name" value="Calcineurin-like_PHP"/>
</dbReference>
<dbReference type="PANTHER" id="PTHR11668">
    <property type="entry name" value="SERINE/THREONINE PROTEIN PHOSPHATASE"/>
    <property type="match status" value="1"/>
</dbReference>
<reference evidence="3 4" key="1">
    <citation type="submission" date="2018-11" db="EMBL/GenBank/DDBJ databases">
        <authorList>
            <consortium name="Pathogen Informatics"/>
        </authorList>
    </citation>
    <scope>NUCLEOTIDE SEQUENCE [LARGE SCALE GENOMIC DNA]</scope>
</reference>
<feature type="compositionally biased region" description="Basic and acidic residues" evidence="1">
    <location>
        <begin position="191"/>
        <end position="252"/>
    </location>
</feature>
<dbReference type="PRINTS" id="PR00114">
    <property type="entry name" value="STPHPHTASE"/>
</dbReference>
<name>A0A3P7FKL2_WUCBA</name>
<protein>
    <recommendedName>
        <fullName evidence="2">Serine/threonine specific protein phosphatases domain-containing protein</fullName>
    </recommendedName>
</protein>
<dbReference type="SMART" id="SM00156">
    <property type="entry name" value="PP2Ac"/>
    <property type="match status" value="1"/>
</dbReference>
<dbReference type="GO" id="GO:0005737">
    <property type="term" value="C:cytoplasm"/>
    <property type="evidence" value="ECO:0007669"/>
    <property type="project" value="TreeGrafter"/>
</dbReference>
<organism evidence="3 4">
    <name type="scientific">Wuchereria bancrofti</name>
    <dbReference type="NCBI Taxonomy" id="6293"/>
    <lineage>
        <taxon>Eukaryota</taxon>
        <taxon>Metazoa</taxon>
        <taxon>Ecdysozoa</taxon>
        <taxon>Nematoda</taxon>
        <taxon>Chromadorea</taxon>
        <taxon>Rhabditida</taxon>
        <taxon>Spirurina</taxon>
        <taxon>Spiruromorpha</taxon>
        <taxon>Filarioidea</taxon>
        <taxon>Onchocercidae</taxon>
        <taxon>Wuchereria</taxon>
    </lineage>
</organism>
<sequence>MLRGNHETRATFNCMPFAALIGERIFAAHGGISEDLLNWNQFERICRPTDITDIGFINDLIWADPGNFPGKYIQSPRGVSQLFGKQATEEFQQKLNIDLIIRGHQVAQEGFEFLHDKKCLTIFSAPYYCGELNNKAGILYVAESLHCTIYQFRGAQKVGQHGKCDTSQNKEEKPKAKHDELLKKAISMNDQQKENAEKKKESMKQRKTKEFGSLNDDEKISNRELRENKKKKDSDSAMDEKNKEYDWKTQDE</sequence>
<evidence type="ECO:0000313" key="4">
    <source>
        <dbReference type="Proteomes" id="UP000270924"/>
    </source>
</evidence>
<evidence type="ECO:0000313" key="3">
    <source>
        <dbReference type="EMBL" id="VDM09835.1"/>
    </source>
</evidence>
<dbReference type="AlphaFoldDB" id="A0A3P7FKL2"/>
<dbReference type="OMA" id="WNQFERI"/>
<dbReference type="GO" id="GO:0004722">
    <property type="term" value="F:protein serine/threonine phosphatase activity"/>
    <property type="evidence" value="ECO:0007669"/>
    <property type="project" value="TreeGrafter"/>
</dbReference>
<dbReference type="EMBL" id="UYWW01001047">
    <property type="protein sequence ID" value="VDM09835.1"/>
    <property type="molecule type" value="Genomic_DNA"/>
</dbReference>
<accession>A0A3P7FKL2</accession>
<dbReference type="Proteomes" id="UP000270924">
    <property type="component" value="Unassembled WGS sequence"/>
</dbReference>
<proteinExistence type="predicted"/>
<keyword evidence="4" id="KW-1185">Reference proteome</keyword>
<dbReference type="PANTHER" id="PTHR11668:SF477">
    <property type="entry name" value="SERINE_THREONINE-PROTEIN PHOSPHATASE"/>
    <property type="match status" value="1"/>
</dbReference>
<dbReference type="InterPro" id="IPR029052">
    <property type="entry name" value="Metallo-depent_PP-like"/>
</dbReference>
<dbReference type="SUPFAM" id="SSF56300">
    <property type="entry name" value="Metallo-dependent phosphatases"/>
    <property type="match status" value="1"/>
</dbReference>
<evidence type="ECO:0000256" key="1">
    <source>
        <dbReference type="SAM" id="MobiDB-lite"/>
    </source>
</evidence>
<evidence type="ECO:0000259" key="2">
    <source>
        <dbReference type="SMART" id="SM00156"/>
    </source>
</evidence>
<dbReference type="InterPro" id="IPR006186">
    <property type="entry name" value="Ser/Thr-sp_prot-phosphatase"/>
</dbReference>
<dbReference type="InParanoid" id="A0A3P7FKL2"/>
<dbReference type="OrthoDB" id="5868366at2759"/>
<feature type="region of interest" description="Disordered" evidence="1">
    <location>
        <begin position="186"/>
        <end position="252"/>
    </location>
</feature>
<dbReference type="InterPro" id="IPR050341">
    <property type="entry name" value="PP1_catalytic_subunit"/>
</dbReference>
<dbReference type="Pfam" id="PF00149">
    <property type="entry name" value="Metallophos"/>
    <property type="match status" value="1"/>
</dbReference>
<feature type="domain" description="Serine/threonine specific protein phosphatases" evidence="2">
    <location>
        <begin position="1"/>
        <end position="156"/>
    </location>
</feature>
<dbReference type="GO" id="GO:0005634">
    <property type="term" value="C:nucleus"/>
    <property type="evidence" value="ECO:0007669"/>
    <property type="project" value="TreeGrafter"/>
</dbReference>